<evidence type="ECO:0000313" key="2">
    <source>
        <dbReference type="EMBL" id="UWZ55006.1"/>
    </source>
</evidence>
<keyword evidence="1" id="KW-0812">Transmembrane</keyword>
<dbReference type="KEGG" id="daur:Daura_01580"/>
<keyword evidence="1" id="KW-1133">Transmembrane helix</keyword>
<organism evidence="2 3">
    <name type="scientific">Dactylosporangium aurantiacum</name>
    <dbReference type="NCBI Taxonomy" id="35754"/>
    <lineage>
        <taxon>Bacteria</taxon>
        <taxon>Bacillati</taxon>
        <taxon>Actinomycetota</taxon>
        <taxon>Actinomycetes</taxon>
        <taxon>Micromonosporales</taxon>
        <taxon>Micromonosporaceae</taxon>
        <taxon>Dactylosporangium</taxon>
    </lineage>
</organism>
<dbReference type="InterPro" id="IPR045629">
    <property type="entry name" value="DUF6232"/>
</dbReference>
<proteinExistence type="predicted"/>
<dbReference type="EMBL" id="CP073767">
    <property type="protein sequence ID" value="UWZ55006.1"/>
    <property type="molecule type" value="Genomic_DNA"/>
</dbReference>
<keyword evidence="1" id="KW-0472">Membrane</keyword>
<accession>A0A9Q9IFY9</accession>
<protein>
    <submittedName>
        <fullName evidence="2">Uncharacterized protein</fullName>
    </submittedName>
</protein>
<evidence type="ECO:0000256" key="1">
    <source>
        <dbReference type="SAM" id="Phobius"/>
    </source>
</evidence>
<evidence type="ECO:0000313" key="3">
    <source>
        <dbReference type="Proteomes" id="UP001058003"/>
    </source>
</evidence>
<keyword evidence="3" id="KW-1185">Reference proteome</keyword>
<dbReference type="AlphaFoldDB" id="A0A9Q9IFY9"/>
<feature type="transmembrane region" description="Helical" evidence="1">
    <location>
        <begin position="80"/>
        <end position="99"/>
    </location>
</feature>
<sequence length="149" mass="16493">MALNADVSSADRRVVYLYPGPRIVVTNRWIENAQGRFLVRDLRPIIRAEVRAYPAWTMALIFGAIELLLAVPLAAVYGSAMLLCVGLASAVGLGIALLVDGWRNPRWMALVAVYRGQEITLFSTRDQQEFGKVRRAVIRAVEANGTPRL</sequence>
<feature type="transmembrane region" description="Helical" evidence="1">
    <location>
        <begin position="53"/>
        <end position="74"/>
    </location>
</feature>
<gene>
    <name evidence="2" type="ORF">Daura_01580</name>
</gene>
<dbReference type="OrthoDB" id="3294871at2"/>
<dbReference type="Pfam" id="PF19744">
    <property type="entry name" value="DUF6232"/>
    <property type="match status" value="1"/>
</dbReference>
<dbReference type="RefSeq" id="WP_033363169.1">
    <property type="nucleotide sequence ID" value="NZ_CP073767.1"/>
</dbReference>
<reference evidence="2" key="1">
    <citation type="submission" date="2021-04" db="EMBL/GenBank/DDBJ databases">
        <title>Dactylosporangium aurantiacum NRRL B-8018 full assembly.</title>
        <authorList>
            <person name="Hartkoorn R.C."/>
            <person name="Beaudoing E."/>
            <person name="Hot D."/>
        </authorList>
    </citation>
    <scope>NUCLEOTIDE SEQUENCE</scope>
    <source>
        <strain evidence="2">NRRL B-8018</strain>
    </source>
</reference>
<dbReference type="Proteomes" id="UP001058003">
    <property type="component" value="Chromosome"/>
</dbReference>
<name>A0A9Q9IFY9_9ACTN</name>